<accession>A0A382N656</accession>
<feature type="transmembrane region" description="Helical" evidence="1">
    <location>
        <begin position="152"/>
        <end position="172"/>
    </location>
</feature>
<evidence type="ECO:0000256" key="1">
    <source>
        <dbReference type="SAM" id="Phobius"/>
    </source>
</evidence>
<proteinExistence type="predicted"/>
<gene>
    <name evidence="2" type="ORF">METZ01_LOCUS308531</name>
</gene>
<protein>
    <submittedName>
        <fullName evidence="2">Uncharacterized protein</fullName>
    </submittedName>
</protein>
<feature type="non-terminal residue" evidence="2">
    <location>
        <position position="273"/>
    </location>
</feature>
<keyword evidence="1" id="KW-0812">Transmembrane</keyword>
<feature type="non-terminal residue" evidence="2">
    <location>
        <position position="1"/>
    </location>
</feature>
<organism evidence="2">
    <name type="scientific">marine metagenome</name>
    <dbReference type="NCBI Taxonomy" id="408172"/>
    <lineage>
        <taxon>unclassified sequences</taxon>
        <taxon>metagenomes</taxon>
        <taxon>ecological metagenomes</taxon>
    </lineage>
</organism>
<feature type="transmembrane region" description="Helical" evidence="1">
    <location>
        <begin position="72"/>
        <end position="93"/>
    </location>
</feature>
<evidence type="ECO:0000313" key="2">
    <source>
        <dbReference type="EMBL" id="SVC55677.1"/>
    </source>
</evidence>
<dbReference type="EMBL" id="UINC01097725">
    <property type="protein sequence ID" value="SVC55677.1"/>
    <property type="molecule type" value="Genomic_DNA"/>
</dbReference>
<sequence length="273" mass="28527">VALVLSFAALGLAWHQPRLRRAADGRPLGWWPTFSAGLVGSVARWALVVGTVVVVTAGLIGADDVAVNVAPVAVYVAFWVGVPLLVVLAGPWWSTVSPWGALFRLVDRVRAGRSVGSWAVPAPVGDGRLAVIPVAAFLWLELVYHDGARPRVLGWAAFGYTLVLLGVALRWGTGAARCSEGFGVLFGLLARLSPIGRTPATGRPVLRLPLVGASADDLRPSEVTLLLVVLGGTAFDGVSRTRFWANVSAGYVGWGGTGVDTLGLVWLVAVVGV</sequence>
<keyword evidence="1" id="KW-1133">Transmembrane helix</keyword>
<feature type="transmembrane region" description="Helical" evidence="1">
    <location>
        <begin position="38"/>
        <end position="60"/>
    </location>
</feature>
<keyword evidence="1" id="KW-0472">Membrane</keyword>
<reference evidence="2" key="1">
    <citation type="submission" date="2018-05" db="EMBL/GenBank/DDBJ databases">
        <authorList>
            <person name="Lanie J.A."/>
            <person name="Ng W.-L."/>
            <person name="Kazmierczak K.M."/>
            <person name="Andrzejewski T.M."/>
            <person name="Davidsen T.M."/>
            <person name="Wayne K.J."/>
            <person name="Tettelin H."/>
            <person name="Glass J.I."/>
            <person name="Rusch D."/>
            <person name="Podicherti R."/>
            <person name="Tsui H.-C.T."/>
            <person name="Winkler M.E."/>
        </authorList>
    </citation>
    <scope>NUCLEOTIDE SEQUENCE</scope>
</reference>
<name>A0A382N656_9ZZZZ</name>
<dbReference type="AlphaFoldDB" id="A0A382N656"/>